<dbReference type="PANTHER" id="PTHR11557:SF0">
    <property type="entry name" value="PORPHOBILINOGEN DEAMINASE"/>
    <property type="match status" value="1"/>
</dbReference>
<feature type="region of interest" description="Disordered" evidence="10">
    <location>
        <begin position="377"/>
        <end position="398"/>
    </location>
</feature>
<evidence type="ECO:0000256" key="4">
    <source>
        <dbReference type="ARBA" id="ARBA00011245"/>
    </source>
</evidence>
<evidence type="ECO:0000256" key="5">
    <source>
        <dbReference type="ARBA" id="ARBA00012655"/>
    </source>
</evidence>
<evidence type="ECO:0000259" key="11">
    <source>
        <dbReference type="Pfam" id="PF01379"/>
    </source>
</evidence>
<gene>
    <name evidence="13" type="primary">hemC</name>
    <name evidence="13" type="ORF">G4Z16_16250</name>
</gene>
<dbReference type="InterPro" id="IPR022417">
    <property type="entry name" value="Porphobilin_deaminase_N"/>
</dbReference>
<dbReference type="SUPFAM" id="SSF54782">
    <property type="entry name" value="Porphobilinogen deaminase (hydroxymethylbilane synthase), C-terminal domain"/>
    <property type="match status" value="1"/>
</dbReference>
<comment type="subunit">
    <text evidence="4">Monomer.</text>
</comment>
<feature type="domain" description="Porphobilinogen deaminase C-terminal" evidence="12">
    <location>
        <begin position="297"/>
        <end position="367"/>
    </location>
</feature>
<keyword evidence="6 13" id="KW-0808">Transferase</keyword>
<sequence length="398" mass="41977">MHDDRRSHSQKSATVPRPPHLEPVTHGADSNTQRYTRRWPRPASYVESRNPRGSATVTDFPGFPDRPLLIGTRSSPMALVQAGHVADLLERVVPGLTTRTVPTTTSGDTWPGSLTQAGGKGLFVKAIDQQLQRGEIDVAVHCLKDVPGDQPLPKGLVIAATPPRADVHDVLLVPAGSPVNSLADLPAGATVATSAVRRRAQLLALRPDLRMVDVRGAVATRLEKLDGQRGGLEADAMVLAQAGLERLGLTDRIRCRFPLGEVLPAVGAGVLAVQCRRDDEAVATLLHRIDDPRTHAEATAERSMLRGLHGHCNSPVAAHCVTGADGQLGLRGTVFTLDGTRTIRAHLHAPSAAHAAELGTRVCAELLGRGARAIIDATSAGPAPTGGHPARGDSGPRQ</sequence>
<organism evidence="13 14">
    <name type="scientific">Streptomyces bathyalis</name>
    <dbReference type="NCBI Taxonomy" id="2710756"/>
    <lineage>
        <taxon>Bacteria</taxon>
        <taxon>Bacillati</taxon>
        <taxon>Actinomycetota</taxon>
        <taxon>Actinomycetes</taxon>
        <taxon>Kitasatosporales</taxon>
        <taxon>Streptomycetaceae</taxon>
        <taxon>Streptomyces</taxon>
    </lineage>
</organism>
<dbReference type="InterPro" id="IPR000860">
    <property type="entry name" value="HemC"/>
</dbReference>
<dbReference type="Gene3D" id="3.40.190.10">
    <property type="entry name" value="Periplasmic binding protein-like II"/>
    <property type="match status" value="2"/>
</dbReference>
<dbReference type="Pfam" id="PF03900">
    <property type="entry name" value="Porphobil_deamC"/>
    <property type="match status" value="1"/>
</dbReference>
<evidence type="ECO:0000256" key="2">
    <source>
        <dbReference type="ARBA" id="ARBA00002869"/>
    </source>
</evidence>
<dbReference type="FunFam" id="3.40.190.10:FF:000005">
    <property type="entry name" value="Porphobilinogen deaminase"/>
    <property type="match status" value="1"/>
</dbReference>
<dbReference type="InterPro" id="IPR022419">
    <property type="entry name" value="Porphobilin_deaminase_cofac_BS"/>
</dbReference>
<dbReference type="PRINTS" id="PR00151">
    <property type="entry name" value="PORPHBDMNASE"/>
</dbReference>
<accession>A0A7T1WR73</accession>
<dbReference type="Proteomes" id="UP000595046">
    <property type="component" value="Chromosome"/>
</dbReference>
<evidence type="ECO:0000256" key="7">
    <source>
        <dbReference type="ARBA" id="ARBA00023244"/>
    </source>
</evidence>
<proteinExistence type="inferred from homology"/>
<protein>
    <recommendedName>
        <fullName evidence="5 9">Hydroxymethylbilane synthase</fullName>
        <ecNumber evidence="5 9">2.5.1.61</ecNumber>
    </recommendedName>
</protein>
<evidence type="ECO:0000256" key="6">
    <source>
        <dbReference type="ARBA" id="ARBA00022679"/>
    </source>
</evidence>
<dbReference type="NCBIfam" id="TIGR00212">
    <property type="entry name" value="hemC"/>
    <property type="match status" value="1"/>
</dbReference>
<evidence type="ECO:0000259" key="12">
    <source>
        <dbReference type="Pfam" id="PF03900"/>
    </source>
</evidence>
<dbReference type="PANTHER" id="PTHR11557">
    <property type="entry name" value="PORPHOBILINOGEN DEAMINASE"/>
    <property type="match status" value="1"/>
</dbReference>
<dbReference type="KEGG" id="sbat:G4Z16_16250"/>
<keyword evidence="14" id="KW-1185">Reference proteome</keyword>
<reference evidence="14" key="1">
    <citation type="submission" date="2020-02" db="EMBL/GenBank/DDBJ databases">
        <title>Streptomyces sp. ASO4wet.</title>
        <authorList>
            <person name="Risdian C."/>
            <person name="Landwehr W."/>
            <person name="Schupp P."/>
            <person name="Wink J."/>
        </authorList>
    </citation>
    <scope>NUCLEOTIDE SEQUENCE [LARGE SCALE GENOMIC DNA]</scope>
    <source>
        <strain evidence="14">ASO4wet</strain>
    </source>
</reference>
<evidence type="ECO:0000256" key="9">
    <source>
        <dbReference type="NCBIfam" id="TIGR00212"/>
    </source>
</evidence>
<dbReference type="GO" id="GO:0005737">
    <property type="term" value="C:cytoplasm"/>
    <property type="evidence" value="ECO:0007669"/>
    <property type="project" value="UniProtKB-UniRule"/>
</dbReference>
<feature type="region of interest" description="Disordered" evidence="10">
    <location>
        <begin position="1"/>
        <end position="60"/>
    </location>
</feature>
<dbReference type="EC" id="2.5.1.61" evidence="5 9"/>
<dbReference type="PROSITE" id="PS00533">
    <property type="entry name" value="PORPHOBILINOGEN_DEAM"/>
    <property type="match status" value="1"/>
</dbReference>
<keyword evidence="7" id="KW-0627">Porphyrin biosynthesis</keyword>
<evidence type="ECO:0000313" key="13">
    <source>
        <dbReference type="EMBL" id="QPP07688.1"/>
    </source>
</evidence>
<comment type="cofactor">
    <cofactor evidence="1">
        <name>dipyrromethane</name>
        <dbReference type="ChEBI" id="CHEBI:60342"/>
    </cofactor>
</comment>
<dbReference type="AlphaFoldDB" id="A0A7T1WR73"/>
<dbReference type="Gene3D" id="3.30.160.40">
    <property type="entry name" value="Porphobilinogen deaminase, C-terminal domain"/>
    <property type="match status" value="1"/>
</dbReference>
<evidence type="ECO:0000256" key="10">
    <source>
        <dbReference type="SAM" id="MobiDB-lite"/>
    </source>
</evidence>
<evidence type="ECO:0000256" key="3">
    <source>
        <dbReference type="ARBA" id="ARBA00005638"/>
    </source>
</evidence>
<dbReference type="InterPro" id="IPR036803">
    <property type="entry name" value="Porphobilinogen_deaminase_C_sf"/>
</dbReference>
<evidence type="ECO:0000256" key="1">
    <source>
        <dbReference type="ARBA" id="ARBA00001916"/>
    </source>
</evidence>
<evidence type="ECO:0000313" key="14">
    <source>
        <dbReference type="Proteomes" id="UP000595046"/>
    </source>
</evidence>
<name>A0A7T1WR73_9ACTN</name>
<feature type="domain" description="Porphobilinogen deaminase N-terminal" evidence="11">
    <location>
        <begin position="69"/>
        <end position="283"/>
    </location>
</feature>
<dbReference type="GO" id="GO:0004418">
    <property type="term" value="F:hydroxymethylbilane synthase activity"/>
    <property type="evidence" value="ECO:0007669"/>
    <property type="project" value="UniProtKB-UniRule"/>
</dbReference>
<comment type="similarity">
    <text evidence="3">Belongs to the HMBS family.</text>
</comment>
<comment type="function">
    <text evidence="2">Tetrapolymerization of the monopyrrole PBG into the hydroxymethylbilane pre-uroporphyrinogen in several discrete steps.</text>
</comment>
<dbReference type="Pfam" id="PF01379">
    <property type="entry name" value="Porphobil_deam"/>
    <property type="match status" value="1"/>
</dbReference>
<dbReference type="GO" id="GO:0006783">
    <property type="term" value="P:heme biosynthetic process"/>
    <property type="evidence" value="ECO:0007669"/>
    <property type="project" value="TreeGrafter"/>
</dbReference>
<dbReference type="EMBL" id="CP048882">
    <property type="protein sequence ID" value="QPP07688.1"/>
    <property type="molecule type" value="Genomic_DNA"/>
</dbReference>
<comment type="catalytic activity">
    <reaction evidence="8">
        <text>4 porphobilinogen + H2O = hydroxymethylbilane + 4 NH4(+)</text>
        <dbReference type="Rhea" id="RHEA:13185"/>
        <dbReference type="ChEBI" id="CHEBI:15377"/>
        <dbReference type="ChEBI" id="CHEBI:28938"/>
        <dbReference type="ChEBI" id="CHEBI:57845"/>
        <dbReference type="ChEBI" id="CHEBI:58126"/>
        <dbReference type="EC" id="2.5.1.61"/>
    </reaction>
</comment>
<evidence type="ECO:0000256" key="8">
    <source>
        <dbReference type="ARBA" id="ARBA00048169"/>
    </source>
</evidence>
<dbReference type="SUPFAM" id="SSF53850">
    <property type="entry name" value="Periplasmic binding protein-like II"/>
    <property type="match status" value="1"/>
</dbReference>
<dbReference type="InterPro" id="IPR022418">
    <property type="entry name" value="Porphobilinogen_deaminase_C"/>
</dbReference>